<feature type="compositionally biased region" description="Polar residues" evidence="1">
    <location>
        <begin position="69"/>
        <end position="85"/>
    </location>
</feature>
<feature type="region of interest" description="Disordered" evidence="1">
    <location>
        <begin position="54"/>
        <end position="85"/>
    </location>
</feature>
<accession>A0A8J2M526</accession>
<evidence type="ECO:0000313" key="2">
    <source>
        <dbReference type="EMBL" id="CAG9535522.1"/>
    </source>
</evidence>
<gene>
    <name evidence="2" type="ORF">CJOHNSTONI_LOCUS5538</name>
</gene>
<sequence>MKLKQQFIDGNFTFPTATVKLPSLELGIFRVETSSKGVTPSKIRLIRMSLDVLSSGKSGKNSDKKAESNMISNPSSVTNTTSILNNDRHSVSPKRLVVAERILDWESVANNLHYDQHRRVETDDEEEAVRWKLVAYHPHFLAQTSVRVELI</sequence>
<organism evidence="2 3">
    <name type="scientific">Cercopithifilaria johnstoni</name>
    <dbReference type="NCBI Taxonomy" id="2874296"/>
    <lineage>
        <taxon>Eukaryota</taxon>
        <taxon>Metazoa</taxon>
        <taxon>Ecdysozoa</taxon>
        <taxon>Nematoda</taxon>
        <taxon>Chromadorea</taxon>
        <taxon>Rhabditida</taxon>
        <taxon>Spirurina</taxon>
        <taxon>Spiruromorpha</taxon>
        <taxon>Filarioidea</taxon>
        <taxon>Onchocercidae</taxon>
        <taxon>Cercopithifilaria</taxon>
    </lineage>
</organism>
<dbReference type="Proteomes" id="UP000746747">
    <property type="component" value="Unassembled WGS sequence"/>
</dbReference>
<dbReference type="EMBL" id="CAKAEH010001381">
    <property type="protein sequence ID" value="CAG9535522.1"/>
    <property type="molecule type" value="Genomic_DNA"/>
</dbReference>
<name>A0A8J2M526_9BILA</name>
<evidence type="ECO:0000313" key="3">
    <source>
        <dbReference type="Proteomes" id="UP000746747"/>
    </source>
</evidence>
<dbReference type="AlphaFoldDB" id="A0A8J2M526"/>
<protein>
    <submittedName>
        <fullName evidence="2">Uncharacterized protein</fullName>
    </submittedName>
</protein>
<keyword evidence="3" id="KW-1185">Reference proteome</keyword>
<comment type="caution">
    <text evidence="2">The sequence shown here is derived from an EMBL/GenBank/DDBJ whole genome shotgun (WGS) entry which is preliminary data.</text>
</comment>
<evidence type="ECO:0000256" key="1">
    <source>
        <dbReference type="SAM" id="MobiDB-lite"/>
    </source>
</evidence>
<reference evidence="2" key="1">
    <citation type="submission" date="2021-09" db="EMBL/GenBank/DDBJ databases">
        <authorList>
            <consortium name="Pathogen Informatics"/>
        </authorList>
    </citation>
    <scope>NUCLEOTIDE SEQUENCE</scope>
</reference>
<proteinExistence type="predicted"/>